<evidence type="ECO:0000256" key="7">
    <source>
        <dbReference type="ARBA" id="ARBA00023204"/>
    </source>
</evidence>
<dbReference type="NCBIfam" id="TIGR00628">
    <property type="entry name" value="ung"/>
    <property type="match status" value="1"/>
</dbReference>
<feature type="active site" description="Proton acceptor" evidence="8">
    <location>
        <position position="37"/>
    </location>
</feature>
<evidence type="ECO:0000259" key="9">
    <source>
        <dbReference type="SMART" id="SM00986"/>
    </source>
</evidence>
<comment type="subcellular location">
    <subcellularLocation>
        <location evidence="8">Cytoplasm</location>
    </subcellularLocation>
</comment>
<comment type="function">
    <text evidence="2 8">Excises uracil residues from the DNA which can arise as a result of misincorporation of dUMP residues by DNA polymerase or due to deamination of cytosine.</text>
</comment>
<dbReference type="Gene3D" id="3.40.470.10">
    <property type="entry name" value="Uracil-DNA glycosylase-like domain"/>
    <property type="match status" value="1"/>
</dbReference>
<evidence type="ECO:0000256" key="2">
    <source>
        <dbReference type="ARBA" id="ARBA00002631"/>
    </source>
</evidence>
<keyword evidence="7 8" id="KW-0234">DNA repair</keyword>
<reference evidence="10 11" key="1">
    <citation type="submission" date="2018-03" db="EMBL/GenBank/DDBJ databases">
        <title>Genomic Encyclopedia of Archaeal and Bacterial Type Strains, Phase II (KMG-II): from individual species to whole genera.</title>
        <authorList>
            <person name="Goeker M."/>
        </authorList>
    </citation>
    <scope>NUCLEOTIDE SEQUENCE [LARGE SCALE GENOMIC DNA]</scope>
    <source>
        <strain evidence="10 11">ATCC BAA-1496</strain>
    </source>
</reference>
<dbReference type="GO" id="GO:0004844">
    <property type="term" value="F:uracil DNA N-glycosylase activity"/>
    <property type="evidence" value="ECO:0007669"/>
    <property type="project" value="UniProtKB-UniRule"/>
</dbReference>
<comment type="catalytic activity">
    <reaction evidence="1 8">
        <text>Hydrolyzes single-stranded DNA or mismatched double-stranded DNA and polynucleotides, releasing free uracil.</text>
        <dbReference type="EC" id="3.2.2.27"/>
    </reaction>
</comment>
<dbReference type="Pfam" id="PF03167">
    <property type="entry name" value="UDG"/>
    <property type="match status" value="1"/>
</dbReference>
<dbReference type="InterPro" id="IPR002043">
    <property type="entry name" value="UDG_fam1"/>
</dbReference>
<evidence type="ECO:0000256" key="4">
    <source>
        <dbReference type="ARBA" id="ARBA00012030"/>
    </source>
</evidence>
<accession>A0A2T0UCN2</accession>
<keyword evidence="6 8" id="KW-0378">Hydrolase</keyword>
<dbReference type="NCBIfam" id="NF003588">
    <property type="entry name" value="PRK05254.1-1"/>
    <property type="match status" value="1"/>
</dbReference>
<comment type="similarity">
    <text evidence="3 8">Belongs to the uracil-DNA glycosylase (UDG) superfamily. UNG family.</text>
</comment>
<proteinExistence type="inferred from homology"/>
<keyword evidence="5 8" id="KW-0227">DNA damage</keyword>
<dbReference type="PANTHER" id="PTHR11264">
    <property type="entry name" value="URACIL-DNA GLYCOSYLASE"/>
    <property type="match status" value="1"/>
</dbReference>
<sequence>MEQQRRLGTIYPAEADVFAALHLTPFQRVSVVILGQDPYHRPGLANGLAFSVPRNLPSNKFPASLRNIRVALTNDGFTPANHGDLMPWARQGVLLLNTALTVSEGAPNSHKKEWRAFTNTVISRLSARDEPVVFVLWGNEAIKTCDRIDKQRHRVVTAPHPSARGSYQRAFRTSGTFAKINQRLTELGRTPIDWEAC</sequence>
<dbReference type="InterPro" id="IPR005122">
    <property type="entry name" value="Uracil-DNA_glycosylase-like"/>
</dbReference>
<dbReference type="SMART" id="SM00986">
    <property type="entry name" value="UDG"/>
    <property type="match status" value="1"/>
</dbReference>
<dbReference type="Proteomes" id="UP000237822">
    <property type="component" value="Unassembled WGS sequence"/>
</dbReference>
<dbReference type="NCBIfam" id="NF003592">
    <property type="entry name" value="PRK05254.1-5"/>
    <property type="match status" value="1"/>
</dbReference>
<feature type="domain" description="Uracil-DNA glycosylase-like" evidence="9">
    <location>
        <begin position="22"/>
        <end position="184"/>
    </location>
</feature>
<keyword evidence="8" id="KW-0963">Cytoplasm</keyword>
<dbReference type="GO" id="GO:0005737">
    <property type="term" value="C:cytoplasm"/>
    <property type="evidence" value="ECO:0007669"/>
    <property type="project" value="UniProtKB-SubCell"/>
</dbReference>
<evidence type="ECO:0000256" key="8">
    <source>
        <dbReference type="HAMAP-Rule" id="MF_00148"/>
    </source>
</evidence>
<dbReference type="AlphaFoldDB" id="A0A2T0UCN2"/>
<comment type="caution">
    <text evidence="10">The sequence shown here is derived from an EMBL/GenBank/DDBJ whole genome shotgun (WGS) entry which is preliminary data.</text>
</comment>
<name>A0A2T0UCN2_9MICO</name>
<evidence type="ECO:0000256" key="1">
    <source>
        <dbReference type="ARBA" id="ARBA00001400"/>
    </source>
</evidence>
<evidence type="ECO:0000313" key="10">
    <source>
        <dbReference type="EMBL" id="PRY55683.1"/>
    </source>
</evidence>
<evidence type="ECO:0000256" key="5">
    <source>
        <dbReference type="ARBA" id="ARBA00022763"/>
    </source>
</evidence>
<dbReference type="SMART" id="SM00987">
    <property type="entry name" value="UreE_C"/>
    <property type="match status" value="1"/>
</dbReference>
<dbReference type="CDD" id="cd10027">
    <property type="entry name" value="UDG-F1-like"/>
    <property type="match status" value="1"/>
</dbReference>
<dbReference type="HAMAP" id="MF_00148">
    <property type="entry name" value="UDG"/>
    <property type="match status" value="1"/>
</dbReference>
<evidence type="ECO:0000313" key="11">
    <source>
        <dbReference type="Proteomes" id="UP000237822"/>
    </source>
</evidence>
<keyword evidence="11" id="KW-1185">Reference proteome</keyword>
<evidence type="ECO:0000256" key="6">
    <source>
        <dbReference type="ARBA" id="ARBA00022801"/>
    </source>
</evidence>
<dbReference type="EMBL" id="PVTI01000022">
    <property type="protein sequence ID" value="PRY55683.1"/>
    <property type="molecule type" value="Genomic_DNA"/>
</dbReference>
<dbReference type="InterPro" id="IPR036895">
    <property type="entry name" value="Uracil-DNA_glycosylase-like_sf"/>
</dbReference>
<evidence type="ECO:0000256" key="3">
    <source>
        <dbReference type="ARBA" id="ARBA00008184"/>
    </source>
</evidence>
<organism evidence="10 11">
    <name type="scientific">Knoellia remsis</name>
    <dbReference type="NCBI Taxonomy" id="407159"/>
    <lineage>
        <taxon>Bacteria</taxon>
        <taxon>Bacillati</taxon>
        <taxon>Actinomycetota</taxon>
        <taxon>Actinomycetes</taxon>
        <taxon>Micrococcales</taxon>
        <taxon>Intrasporangiaceae</taxon>
        <taxon>Knoellia</taxon>
    </lineage>
</organism>
<protein>
    <recommendedName>
        <fullName evidence="4 8">Uracil-DNA glycosylase</fullName>
        <shortName evidence="8">UDG</shortName>
        <ecNumber evidence="4 8">3.2.2.27</ecNumber>
    </recommendedName>
</protein>
<dbReference type="PANTHER" id="PTHR11264:SF0">
    <property type="entry name" value="URACIL-DNA GLYCOSYLASE"/>
    <property type="match status" value="1"/>
</dbReference>
<gene>
    <name evidence="8" type="primary">ung</name>
    <name evidence="10" type="ORF">BCF74_12267</name>
</gene>
<dbReference type="EC" id="3.2.2.27" evidence="4 8"/>
<dbReference type="SUPFAM" id="SSF52141">
    <property type="entry name" value="Uracil-DNA glycosylase-like"/>
    <property type="match status" value="1"/>
</dbReference>
<dbReference type="GO" id="GO:0097510">
    <property type="term" value="P:base-excision repair, AP site formation via deaminated base removal"/>
    <property type="evidence" value="ECO:0007669"/>
    <property type="project" value="TreeGrafter"/>
</dbReference>